<accession>A0A1V0SA28</accession>
<protein>
    <submittedName>
        <fullName evidence="1">Uncharacterized protein</fullName>
    </submittedName>
</protein>
<organism evidence="1">
    <name type="scientific">Catovirus CTV1</name>
    <dbReference type="NCBI Taxonomy" id="1977631"/>
    <lineage>
        <taxon>Viruses</taxon>
        <taxon>Varidnaviria</taxon>
        <taxon>Bamfordvirae</taxon>
        <taxon>Nucleocytoviricota</taxon>
        <taxon>Megaviricetes</taxon>
        <taxon>Imitervirales</taxon>
        <taxon>Mimiviridae</taxon>
        <taxon>Klosneuvirinae</taxon>
        <taxon>Catovirus</taxon>
    </lineage>
</organism>
<dbReference type="EMBL" id="KY684083">
    <property type="protein sequence ID" value="ARF08508.1"/>
    <property type="molecule type" value="Genomic_DNA"/>
</dbReference>
<name>A0A1V0SA28_9VIRU</name>
<gene>
    <name evidence="1" type="ORF">Catovirus_1_558</name>
</gene>
<proteinExistence type="predicted"/>
<reference evidence="1" key="1">
    <citation type="journal article" date="2017" name="Science">
        <title>Giant viruses with an expanded complement of translation system components.</title>
        <authorList>
            <person name="Schulz F."/>
            <person name="Yutin N."/>
            <person name="Ivanova N.N."/>
            <person name="Ortega D.R."/>
            <person name="Lee T.K."/>
            <person name="Vierheilig J."/>
            <person name="Daims H."/>
            <person name="Horn M."/>
            <person name="Wagner M."/>
            <person name="Jensen G.J."/>
            <person name="Kyrpides N.C."/>
            <person name="Koonin E.V."/>
            <person name="Woyke T."/>
        </authorList>
    </citation>
    <scope>NUCLEOTIDE SEQUENCE</scope>
    <source>
        <strain evidence="1">CTV1</strain>
    </source>
</reference>
<evidence type="ECO:0000313" key="1">
    <source>
        <dbReference type="EMBL" id="ARF08508.1"/>
    </source>
</evidence>
<sequence length="341" mass="39476">MSNLISQLETVALCNENLTKDKYYAVMTNEKKLRNAIYKNVLNDASMDYLNDVNDTQMLFFPIKNKLVELSSGVSCKNNYLMCTWISEEVFDVCGDNYALLSDSVYSFEIKDKDTVANVDKYIIMGAIKNPREIYNYLDMNVNRYVCLPILLNGNYRITASEKSSGHIGLYVIDKYLRRAYFFDPNGKPRYFEKMHNDFSKSSNNQRGGNIPRSVFDDIELTFNELSFLTNNHIGPCKSIINDFMKQYTKLISENLIFVEDNNFYKFIPNSNMLSASFDEGSCVTWTIIMDHLLQLNSDKDYEKIIEELCNLTIIDSQRCCYSYQCGLYNMLDNKSTIPVN</sequence>